<dbReference type="AlphaFoldDB" id="A0A1I0HLN6"/>
<evidence type="ECO:0000313" key="1">
    <source>
        <dbReference type="EMBL" id="SET84880.1"/>
    </source>
</evidence>
<name>A0A1I0HLN6_9EURY</name>
<dbReference type="EMBL" id="FOIC01000014">
    <property type="protein sequence ID" value="SET84880.1"/>
    <property type="molecule type" value="Genomic_DNA"/>
</dbReference>
<accession>A0A1I0HLN6</accession>
<protein>
    <submittedName>
        <fullName evidence="1">Uncharacterized protein</fullName>
    </submittedName>
</protein>
<gene>
    <name evidence="1" type="ORF">SAMN04488694_11445</name>
</gene>
<proteinExistence type="predicted"/>
<keyword evidence="2" id="KW-1185">Reference proteome</keyword>
<evidence type="ECO:0000313" key="2">
    <source>
        <dbReference type="Proteomes" id="UP000199320"/>
    </source>
</evidence>
<organism evidence="1 2">
    <name type="scientific">Natrinema hispanicum</name>
    <dbReference type="NCBI Taxonomy" id="392421"/>
    <lineage>
        <taxon>Archaea</taxon>
        <taxon>Methanobacteriati</taxon>
        <taxon>Methanobacteriota</taxon>
        <taxon>Stenosarchaea group</taxon>
        <taxon>Halobacteria</taxon>
        <taxon>Halobacteriales</taxon>
        <taxon>Natrialbaceae</taxon>
        <taxon>Natrinema</taxon>
    </lineage>
</organism>
<reference evidence="2" key="1">
    <citation type="submission" date="2016-10" db="EMBL/GenBank/DDBJ databases">
        <authorList>
            <person name="Varghese N."/>
            <person name="Submissions S."/>
        </authorList>
    </citation>
    <scope>NUCLEOTIDE SEQUENCE [LARGE SCALE GENOMIC DNA]</scope>
    <source>
        <strain evidence="2">CDM_6</strain>
    </source>
</reference>
<dbReference type="Proteomes" id="UP000199320">
    <property type="component" value="Unassembled WGS sequence"/>
</dbReference>
<sequence>MPTSSSKMVKFTTPTDWAGITESIPVISINAYNFFRSSVFSYHLN</sequence>